<dbReference type="AlphaFoldDB" id="A0A0B1RWN5"/>
<dbReference type="EMBL" id="KN612609">
    <property type="protein sequence ID" value="KHJ75577.1"/>
    <property type="molecule type" value="Genomic_DNA"/>
</dbReference>
<evidence type="ECO:0000313" key="2">
    <source>
        <dbReference type="Proteomes" id="UP000053660"/>
    </source>
</evidence>
<protein>
    <submittedName>
        <fullName evidence="1">Uncharacterized protein</fullName>
    </submittedName>
</protein>
<name>A0A0B1RWN5_OESDE</name>
<sequence length="42" mass="4753">MGAKLYCIEVKVQRCTFSLTLVVRKENLLSISGKLSSLIWSH</sequence>
<dbReference type="Proteomes" id="UP000053660">
    <property type="component" value="Unassembled WGS sequence"/>
</dbReference>
<keyword evidence="2" id="KW-1185">Reference proteome</keyword>
<organism evidence="1 2">
    <name type="scientific">Oesophagostomum dentatum</name>
    <name type="common">Nodular worm</name>
    <dbReference type="NCBI Taxonomy" id="61180"/>
    <lineage>
        <taxon>Eukaryota</taxon>
        <taxon>Metazoa</taxon>
        <taxon>Ecdysozoa</taxon>
        <taxon>Nematoda</taxon>
        <taxon>Chromadorea</taxon>
        <taxon>Rhabditida</taxon>
        <taxon>Rhabditina</taxon>
        <taxon>Rhabditomorpha</taxon>
        <taxon>Strongyloidea</taxon>
        <taxon>Strongylidae</taxon>
        <taxon>Oesophagostomum</taxon>
    </lineage>
</organism>
<accession>A0A0B1RWN5</accession>
<reference evidence="1 2" key="1">
    <citation type="submission" date="2014-03" db="EMBL/GenBank/DDBJ databases">
        <title>Draft genome of the hookworm Oesophagostomum dentatum.</title>
        <authorList>
            <person name="Mitreva M."/>
        </authorList>
    </citation>
    <scope>NUCLEOTIDE SEQUENCE [LARGE SCALE GENOMIC DNA]</scope>
    <source>
        <strain evidence="1 2">OD-Hann</strain>
    </source>
</reference>
<proteinExistence type="predicted"/>
<gene>
    <name evidence="1" type="ORF">OESDEN_24807</name>
</gene>
<evidence type="ECO:0000313" key="1">
    <source>
        <dbReference type="EMBL" id="KHJ75577.1"/>
    </source>
</evidence>